<gene>
    <name evidence="6" type="ORF">ERS852498_01321</name>
</gene>
<evidence type="ECO:0000256" key="4">
    <source>
        <dbReference type="ARBA" id="ARBA00022833"/>
    </source>
</evidence>
<dbReference type="InterPro" id="IPR036866">
    <property type="entry name" value="RibonucZ/Hydroxyglut_hydro"/>
</dbReference>
<dbReference type="GO" id="GO:0046872">
    <property type="term" value="F:metal ion binding"/>
    <property type="evidence" value="ECO:0007669"/>
    <property type="project" value="UniProtKB-KW"/>
</dbReference>
<evidence type="ECO:0000259" key="5">
    <source>
        <dbReference type="SMART" id="SM00849"/>
    </source>
</evidence>
<dbReference type="PANTHER" id="PTHR46233">
    <property type="entry name" value="HYDROXYACYLGLUTATHIONE HYDROLASE GLOC"/>
    <property type="match status" value="1"/>
</dbReference>
<protein>
    <submittedName>
        <fullName evidence="6">Hydroxyacylglutathione hydrolase</fullName>
    </submittedName>
</protein>
<proteinExistence type="predicted"/>
<evidence type="ECO:0000313" key="7">
    <source>
        <dbReference type="Proteomes" id="UP000095709"/>
    </source>
</evidence>
<comment type="cofactor">
    <cofactor evidence="1">
        <name>Zn(2+)</name>
        <dbReference type="ChEBI" id="CHEBI:29105"/>
    </cofactor>
</comment>
<dbReference type="Gene3D" id="3.60.15.10">
    <property type="entry name" value="Ribonuclease Z/Hydroxyacylglutathione hydrolase-like"/>
    <property type="match status" value="1"/>
</dbReference>
<dbReference type="InterPro" id="IPR001279">
    <property type="entry name" value="Metallo-B-lactamas"/>
</dbReference>
<dbReference type="PANTHER" id="PTHR46233:SF3">
    <property type="entry name" value="HYDROXYACYLGLUTATHIONE HYDROLASE GLOC"/>
    <property type="match status" value="1"/>
</dbReference>
<evidence type="ECO:0000256" key="2">
    <source>
        <dbReference type="ARBA" id="ARBA00022723"/>
    </source>
</evidence>
<feature type="domain" description="Metallo-beta-lactamase" evidence="5">
    <location>
        <begin position="12"/>
        <end position="183"/>
    </location>
</feature>
<evidence type="ECO:0000256" key="3">
    <source>
        <dbReference type="ARBA" id="ARBA00022801"/>
    </source>
</evidence>
<dbReference type="AlphaFoldDB" id="A0A174KVK0"/>
<dbReference type="Proteomes" id="UP000095709">
    <property type="component" value="Unassembled WGS sequence"/>
</dbReference>
<dbReference type="EMBL" id="CZAL01000006">
    <property type="protein sequence ID" value="CUP13848.1"/>
    <property type="molecule type" value="Genomic_DNA"/>
</dbReference>
<keyword evidence="3 6" id="KW-0378">Hydrolase</keyword>
<accession>A0A174KVK0</accession>
<keyword evidence="4" id="KW-0862">Zinc</keyword>
<evidence type="ECO:0000313" key="6">
    <source>
        <dbReference type="EMBL" id="CUP13848.1"/>
    </source>
</evidence>
<reference evidence="6 7" key="1">
    <citation type="submission" date="2015-09" db="EMBL/GenBank/DDBJ databases">
        <authorList>
            <consortium name="Pathogen Informatics"/>
        </authorList>
    </citation>
    <scope>NUCLEOTIDE SEQUENCE [LARGE SCALE GENOMIC DNA]</scope>
    <source>
        <strain evidence="6 7">2789STDY5834885</strain>
    </source>
</reference>
<dbReference type="SUPFAM" id="SSF56281">
    <property type="entry name" value="Metallo-hydrolase/oxidoreductase"/>
    <property type="match status" value="1"/>
</dbReference>
<dbReference type="Pfam" id="PF00753">
    <property type="entry name" value="Lactamase_B"/>
    <property type="match status" value="1"/>
</dbReference>
<dbReference type="GO" id="GO:0016787">
    <property type="term" value="F:hydrolase activity"/>
    <property type="evidence" value="ECO:0007669"/>
    <property type="project" value="UniProtKB-KW"/>
</dbReference>
<sequence>MKVNYKQIPVMGTNCYLVWDEFTKNAVCIDPGFAGRKIAIDIQKFGLKLKSIFITHSHADHVSGIDDMCAAIETVPVIYMSKLEMMYEDFPFKKQWGHSCHKRYWEEYSMVVIDSMQFKVIPTPGHLPGSVCIITNKYLISGDLLTNDSIGRTDFIGGNVNDMFFSLEKVLKLSDSLIVLPGHGAVTTMEKIKNCNPYVKRIFRKI</sequence>
<dbReference type="SMART" id="SM00849">
    <property type="entry name" value="Lactamase_B"/>
    <property type="match status" value="1"/>
</dbReference>
<evidence type="ECO:0000256" key="1">
    <source>
        <dbReference type="ARBA" id="ARBA00001947"/>
    </source>
</evidence>
<dbReference type="InterPro" id="IPR051453">
    <property type="entry name" value="MBL_Glyoxalase_II"/>
</dbReference>
<name>A0A174KVK0_9FIRM</name>
<organism evidence="6 7">
    <name type="scientific">Fusicatenibacter saccharivorans</name>
    <dbReference type="NCBI Taxonomy" id="1150298"/>
    <lineage>
        <taxon>Bacteria</taxon>
        <taxon>Bacillati</taxon>
        <taxon>Bacillota</taxon>
        <taxon>Clostridia</taxon>
        <taxon>Lachnospirales</taxon>
        <taxon>Lachnospiraceae</taxon>
        <taxon>Fusicatenibacter</taxon>
    </lineage>
</organism>
<keyword evidence="2" id="KW-0479">Metal-binding</keyword>